<feature type="signal peptide" evidence="2">
    <location>
        <begin position="1"/>
        <end position="21"/>
    </location>
</feature>
<accession>A0A938BQP8</accession>
<protein>
    <submittedName>
        <fullName evidence="3">DUF3108 domain-containing protein</fullName>
    </submittedName>
</protein>
<gene>
    <name evidence="3" type="ORF">FJY75_06440</name>
</gene>
<proteinExistence type="predicted"/>
<feature type="region of interest" description="Disordered" evidence="1">
    <location>
        <begin position="282"/>
        <end position="302"/>
    </location>
</feature>
<sequence>MGRRLWIGWIACLAACAGAFGQGDGAGPLAIPALAGEPRSAFDPHARALHQFRRQHPHFQTAIQVGEKLTYSVRFGPIRAGEATIEVPRRTVIEGDTCLHILTTAESNNFFSTFFHVRDRIESFVTADLLQPRRFEKRLREGDFRADMVVRFDPRNHLAVYDDGKIVEILPGAHDILSAFFAVRARRMEPGDSFHLDCHADRKNYPLRTDVLRRERIEVPAGTFDCLVLEPALRTPGLFKQEGTLTVWLSDDERRIPVQMKSKLAIGSIAAVLTDIAGRSDGRKADGSLSGGGSPPAASYEH</sequence>
<dbReference type="EMBL" id="VGIY01000130">
    <property type="protein sequence ID" value="MBM3317475.1"/>
    <property type="molecule type" value="Genomic_DNA"/>
</dbReference>
<evidence type="ECO:0000313" key="4">
    <source>
        <dbReference type="Proteomes" id="UP000748308"/>
    </source>
</evidence>
<dbReference type="AlphaFoldDB" id="A0A938BQP8"/>
<feature type="chain" id="PRO_5038012685" evidence="2">
    <location>
        <begin position="22"/>
        <end position="302"/>
    </location>
</feature>
<evidence type="ECO:0000313" key="3">
    <source>
        <dbReference type="EMBL" id="MBM3317475.1"/>
    </source>
</evidence>
<organism evidence="3 4">
    <name type="scientific">Eiseniibacteriota bacterium</name>
    <dbReference type="NCBI Taxonomy" id="2212470"/>
    <lineage>
        <taxon>Bacteria</taxon>
        <taxon>Candidatus Eiseniibacteriota</taxon>
    </lineage>
</organism>
<dbReference type="InterPro" id="IPR021457">
    <property type="entry name" value="DUF3108"/>
</dbReference>
<evidence type="ECO:0000256" key="2">
    <source>
        <dbReference type="SAM" id="SignalP"/>
    </source>
</evidence>
<keyword evidence="2" id="KW-0732">Signal</keyword>
<evidence type="ECO:0000256" key="1">
    <source>
        <dbReference type="SAM" id="MobiDB-lite"/>
    </source>
</evidence>
<reference evidence="3" key="1">
    <citation type="submission" date="2019-03" db="EMBL/GenBank/DDBJ databases">
        <title>Lake Tanganyika Metagenome-Assembled Genomes (MAGs).</title>
        <authorList>
            <person name="Tran P."/>
        </authorList>
    </citation>
    <scope>NUCLEOTIDE SEQUENCE</scope>
    <source>
        <strain evidence="3">M_DeepCast_400m_m2_100</strain>
    </source>
</reference>
<dbReference type="Pfam" id="PF11306">
    <property type="entry name" value="DUF3108"/>
    <property type="match status" value="1"/>
</dbReference>
<dbReference type="Proteomes" id="UP000748308">
    <property type="component" value="Unassembled WGS sequence"/>
</dbReference>
<name>A0A938BQP8_UNCEI</name>
<comment type="caution">
    <text evidence="3">The sequence shown here is derived from an EMBL/GenBank/DDBJ whole genome shotgun (WGS) entry which is preliminary data.</text>
</comment>